<evidence type="ECO:0000313" key="3">
    <source>
        <dbReference type="Proteomes" id="UP001283341"/>
    </source>
</evidence>
<dbReference type="EMBL" id="JAUEDM010000006">
    <property type="protein sequence ID" value="KAK3315265.1"/>
    <property type="molecule type" value="Genomic_DNA"/>
</dbReference>
<gene>
    <name evidence="2" type="ORF">B0H66DRAFT_564895</name>
</gene>
<dbReference type="InterPro" id="IPR050896">
    <property type="entry name" value="Mito_lipid_metab_GTPase"/>
</dbReference>
<evidence type="ECO:0008006" key="4">
    <source>
        <dbReference type="Google" id="ProtNLM"/>
    </source>
</evidence>
<comment type="caution">
    <text evidence="2">The sequence shown here is derived from an EMBL/GenBank/DDBJ whole genome shotgun (WGS) entry which is preliminary data.</text>
</comment>
<dbReference type="PANTHER" id="PTHR46434">
    <property type="entry name" value="GENETIC INTERACTOR OF PROHIBITINS 3, MITOCHONDRIAL"/>
    <property type="match status" value="1"/>
</dbReference>
<dbReference type="PANTHER" id="PTHR46434:SF1">
    <property type="entry name" value="GENETIC INTERACTOR OF PROHIBITINS 3, MITOCHONDRIAL"/>
    <property type="match status" value="1"/>
</dbReference>
<dbReference type="Gene3D" id="3.40.50.300">
    <property type="entry name" value="P-loop containing nucleotide triphosphate hydrolases"/>
    <property type="match status" value="1"/>
</dbReference>
<accession>A0AAE0HYN4</accession>
<name>A0AAE0HYN4_9PEZI</name>
<protein>
    <recommendedName>
        <fullName evidence="4">Genetic interactor of prohibitins 3, mitochondrial</fullName>
    </recommendedName>
</protein>
<sequence length="797" mass="88604">MRMHQAGHTLSSRWLGRVFSLSLDRSHSAASSHPPEYLCPALWSGAPESTVVPRRHFTSRPRQFAHGYHYGCSSRVRGLHAHAEAAITSAPEPQTERLDISRQPVKALPLNCTGCGASSQTTVPNQPGYYDMSRNAIKQYLGIATAPKKLVRKDDEVVQQALAGLDLEQMEKLGIDLKSLVPPRPPMESDTKIPLCDRCHQLVYHDSGTPIDHPSLDTLLDTIEASPYKYNHVYHVLDAADFPMSLLPKIRSIVDMMPLRSHNRRAMGGKFYKGRKMELSFIITRSDLLAYSKEKVDSLMPYLRETLRDALGRLGKNVRLGNVRCVSAKRGWWTKELKKEIFQRGGAGWMVGKVNVGKSRLFQEVFPKGEALLAPAKPAITIRPLDAPTREAAAALASPFVPDWKRSDHETSLLPPPQPETQYPIMPIHSPVPGTTALPIRIPFGKGKGELIDLPGLSRGDLSYHVQEDKRASLIMNRRILPEQQALWPSQSLLLGGFIRITPQTPIQFLTYNFTPLTPHVAQTGKCIAISEQSPEAPNVENIALPGTGAKMQSAGSFALKYDVTASRAASMLRAMDGRKRVGDLPFRVLGIDILVEGCGWVEIVAQVRTKDYPHRPPTPSSSSTAASAVAEPKQRAVDRQEPAKNKTTGTTWGKNGLLQTLDLSDPNADAQRRQSEPERRVADGVRESDVQKRAARALAKQQQGVFSSKWASWIDDGYEDVVDEVDENQEAQEDTGVNWPTIEVFSPEGWFIGSRRPMNAWEINKKSDERYVTRQRRSMKGEDKRRKAVQRAAAGH</sequence>
<evidence type="ECO:0000256" key="1">
    <source>
        <dbReference type="SAM" id="MobiDB-lite"/>
    </source>
</evidence>
<dbReference type="Proteomes" id="UP001283341">
    <property type="component" value="Unassembled WGS sequence"/>
</dbReference>
<dbReference type="SUPFAM" id="SSF52540">
    <property type="entry name" value="P-loop containing nucleoside triphosphate hydrolases"/>
    <property type="match status" value="1"/>
</dbReference>
<proteinExistence type="predicted"/>
<feature type="region of interest" description="Disordered" evidence="1">
    <location>
        <begin position="612"/>
        <end position="689"/>
    </location>
</feature>
<dbReference type="AlphaFoldDB" id="A0AAE0HYN4"/>
<reference evidence="2" key="2">
    <citation type="submission" date="2023-06" db="EMBL/GenBank/DDBJ databases">
        <authorList>
            <consortium name="Lawrence Berkeley National Laboratory"/>
            <person name="Haridas S."/>
            <person name="Hensen N."/>
            <person name="Bonometti L."/>
            <person name="Westerberg I."/>
            <person name="Brannstrom I.O."/>
            <person name="Guillou S."/>
            <person name="Cros-Aarteil S."/>
            <person name="Calhoun S."/>
            <person name="Kuo A."/>
            <person name="Mondo S."/>
            <person name="Pangilinan J."/>
            <person name="Riley R."/>
            <person name="Labutti K."/>
            <person name="Andreopoulos B."/>
            <person name="Lipzen A."/>
            <person name="Chen C."/>
            <person name="Yanf M."/>
            <person name="Daum C."/>
            <person name="Ng V."/>
            <person name="Clum A."/>
            <person name="Steindorff A."/>
            <person name="Ohm R."/>
            <person name="Martin F."/>
            <person name="Silar P."/>
            <person name="Natvig D."/>
            <person name="Lalanne C."/>
            <person name="Gautier V."/>
            <person name="Ament-Velasquez S.L."/>
            <person name="Kruys A."/>
            <person name="Hutchinson M.I."/>
            <person name="Powell A.J."/>
            <person name="Barry K."/>
            <person name="Miller A.N."/>
            <person name="Grigoriev I.V."/>
            <person name="Debuchy R."/>
            <person name="Gladieux P."/>
            <person name="Thoren M.H."/>
            <person name="Johannesson H."/>
        </authorList>
    </citation>
    <scope>NUCLEOTIDE SEQUENCE</scope>
    <source>
        <strain evidence="2">CBS 118394</strain>
    </source>
</reference>
<feature type="region of interest" description="Disordered" evidence="1">
    <location>
        <begin position="772"/>
        <end position="797"/>
    </location>
</feature>
<feature type="compositionally biased region" description="Basic and acidic residues" evidence="1">
    <location>
        <begin position="671"/>
        <end position="689"/>
    </location>
</feature>
<dbReference type="InterPro" id="IPR027417">
    <property type="entry name" value="P-loop_NTPase"/>
</dbReference>
<organism evidence="2 3">
    <name type="scientific">Apodospora peruviana</name>
    <dbReference type="NCBI Taxonomy" id="516989"/>
    <lineage>
        <taxon>Eukaryota</taxon>
        <taxon>Fungi</taxon>
        <taxon>Dikarya</taxon>
        <taxon>Ascomycota</taxon>
        <taxon>Pezizomycotina</taxon>
        <taxon>Sordariomycetes</taxon>
        <taxon>Sordariomycetidae</taxon>
        <taxon>Sordariales</taxon>
        <taxon>Lasiosphaeriaceae</taxon>
        <taxon>Apodospora</taxon>
    </lineage>
</organism>
<evidence type="ECO:0000313" key="2">
    <source>
        <dbReference type="EMBL" id="KAK3315265.1"/>
    </source>
</evidence>
<keyword evidence="3" id="KW-1185">Reference proteome</keyword>
<reference evidence="2" key="1">
    <citation type="journal article" date="2023" name="Mol. Phylogenet. Evol.">
        <title>Genome-scale phylogeny and comparative genomics of the fungal order Sordariales.</title>
        <authorList>
            <person name="Hensen N."/>
            <person name="Bonometti L."/>
            <person name="Westerberg I."/>
            <person name="Brannstrom I.O."/>
            <person name="Guillou S."/>
            <person name="Cros-Aarteil S."/>
            <person name="Calhoun S."/>
            <person name="Haridas S."/>
            <person name="Kuo A."/>
            <person name="Mondo S."/>
            <person name="Pangilinan J."/>
            <person name="Riley R."/>
            <person name="LaButti K."/>
            <person name="Andreopoulos B."/>
            <person name="Lipzen A."/>
            <person name="Chen C."/>
            <person name="Yan M."/>
            <person name="Daum C."/>
            <person name="Ng V."/>
            <person name="Clum A."/>
            <person name="Steindorff A."/>
            <person name="Ohm R.A."/>
            <person name="Martin F."/>
            <person name="Silar P."/>
            <person name="Natvig D.O."/>
            <person name="Lalanne C."/>
            <person name="Gautier V."/>
            <person name="Ament-Velasquez S.L."/>
            <person name="Kruys A."/>
            <person name="Hutchinson M.I."/>
            <person name="Powell A.J."/>
            <person name="Barry K."/>
            <person name="Miller A.N."/>
            <person name="Grigoriev I.V."/>
            <person name="Debuchy R."/>
            <person name="Gladieux P."/>
            <person name="Hiltunen Thoren M."/>
            <person name="Johannesson H."/>
        </authorList>
    </citation>
    <scope>NUCLEOTIDE SEQUENCE</scope>
    <source>
        <strain evidence="2">CBS 118394</strain>
    </source>
</reference>
<feature type="compositionally biased region" description="Low complexity" evidence="1">
    <location>
        <begin position="646"/>
        <end position="657"/>
    </location>
</feature>
<feature type="compositionally biased region" description="Basic and acidic residues" evidence="1">
    <location>
        <begin position="633"/>
        <end position="645"/>
    </location>
</feature>
<dbReference type="GO" id="GO:0005739">
    <property type="term" value="C:mitochondrion"/>
    <property type="evidence" value="ECO:0007669"/>
    <property type="project" value="TreeGrafter"/>
</dbReference>